<protein>
    <recommendedName>
        <fullName evidence="4">DUF4124 domain-containing protein</fullName>
    </recommendedName>
</protein>
<feature type="chain" id="PRO_5006443627" description="DUF4124 domain-containing protein" evidence="1">
    <location>
        <begin position="29"/>
        <end position="125"/>
    </location>
</feature>
<evidence type="ECO:0000313" key="3">
    <source>
        <dbReference type="Proteomes" id="UP000050863"/>
    </source>
</evidence>
<dbReference type="STRING" id="280332.CQ12_33140"/>
<organism evidence="2 3">
    <name type="scientific">Bradyrhizobium jicamae</name>
    <dbReference type="NCBI Taxonomy" id="280332"/>
    <lineage>
        <taxon>Bacteria</taxon>
        <taxon>Pseudomonadati</taxon>
        <taxon>Pseudomonadota</taxon>
        <taxon>Alphaproteobacteria</taxon>
        <taxon>Hyphomicrobiales</taxon>
        <taxon>Nitrobacteraceae</taxon>
        <taxon>Bradyrhizobium</taxon>
    </lineage>
</organism>
<dbReference type="Proteomes" id="UP000050863">
    <property type="component" value="Unassembled WGS sequence"/>
</dbReference>
<comment type="caution">
    <text evidence="2">The sequence shown here is derived from an EMBL/GenBank/DDBJ whole genome shotgun (WGS) entry which is preliminary data.</text>
</comment>
<feature type="signal peptide" evidence="1">
    <location>
        <begin position="1"/>
        <end position="28"/>
    </location>
</feature>
<reference evidence="2 3" key="1">
    <citation type="submission" date="2014-03" db="EMBL/GenBank/DDBJ databases">
        <title>Bradyrhizobium valentinum sp. nov., isolated from effective nodules of Lupinus mariae-josephae, a lupine endemic of basic-lime soils in Eastern Spain.</title>
        <authorList>
            <person name="Duran D."/>
            <person name="Rey L."/>
            <person name="Navarro A."/>
            <person name="Busquets A."/>
            <person name="Imperial J."/>
            <person name="Ruiz-Argueso T."/>
        </authorList>
    </citation>
    <scope>NUCLEOTIDE SEQUENCE [LARGE SCALE GENOMIC DNA]</scope>
    <source>
        <strain evidence="2 3">PAC68</strain>
    </source>
</reference>
<dbReference type="EMBL" id="LLXZ01000013">
    <property type="protein sequence ID" value="KRR14488.1"/>
    <property type="molecule type" value="Genomic_DNA"/>
</dbReference>
<evidence type="ECO:0008006" key="4">
    <source>
        <dbReference type="Google" id="ProtNLM"/>
    </source>
</evidence>
<dbReference type="AlphaFoldDB" id="A0A0R3M319"/>
<evidence type="ECO:0000313" key="2">
    <source>
        <dbReference type="EMBL" id="KRR14488.1"/>
    </source>
</evidence>
<accession>A0A0R3M319</accession>
<sequence>MKGQVQSIFCAVLIAAFLATLVPLSAPAAQVRQCSAAVPKSAKGHWSWRMIDGRKCWYSGKAVIPRSALRWPAVAPAQAKAPAAAAVTTVSVAPVKRSDPMEAQAQMTDDADSFESRWQLRVVSR</sequence>
<keyword evidence="1" id="KW-0732">Signal</keyword>
<name>A0A0R3M319_9BRAD</name>
<gene>
    <name evidence="2" type="ORF">CQ12_33140</name>
</gene>
<proteinExistence type="predicted"/>
<keyword evidence="3" id="KW-1185">Reference proteome</keyword>
<evidence type="ECO:0000256" key="1">
    <source>
        <dbReference type="SAM" id="SignalP"/>
    </source>
</evidence>